<dbReference type="EMBL" id="UINC01007296">
    <property type="protein sequence ID" value="SVA32524.1"/>
    <property type="molecule type" value="Genomic_DNA"/>
</dbReference>
<dbReference type="PANTHER" id="PTHR43820:SF4">
    <property type="entry name" value="HIGH-AFFINITY BRANCHED-CHAIN AMINO ACID TRANSPORT ATP-BINDING PROTEIN LIVF"/>
    <property type="match status" value="1"/>
</dbReference>
<dbReference type="GO" id="GO:0016887">
    <property type="term" value="F:ATP hydrolysis activity"/>
    <property type="evidence" value="ECO:0007669"/>
    <property type="project" value="InterPro"/>
</dbReference>
<name>A0A381UX45_9ZZZZ</name>
<dbReference type="PROSITE" id="PS50893">
    <property type="entry name" value="ABC_TRANSPORTER_2"/>
    <property type="match status" value="1"/>
</dbReference>
<keyword evidence="5" id="KW-0029">Amino-acid transport</keyword>
<evidence type="ECO:0000256" key="5">
    <source>
        <dbReference type="ARBA" id="ARBA00022970"/>
    </source>
</evidence>
<feature type="domain" description="ABC transporter" evidence="6">
    <location>
        <begin position="4"/>
        <end position="234"/>
    </location>
</feature>
<dbReference type="InterPro" id="IPR027417">
    <property type="entry name" value="P-loop_NTPase"/>
</dbReference>
<keyword evidence="4" id="KW-0067">ATP-binding</keyword>
<dbReference type="PANTHER" id="PTHR43820">
    <property type="entry name" value="HIGH-AFFINITY BRANCHED-CHAIN AMINO ACID TRANSPORT ATP-BINDING PROTEIN LIVF"/>
    <property type="match status" value="1"/>
</dbReference>
<protein>
    <recommendedName>
        <fullName evidence="6">ABC transporter domain-containing protein</fullName>
    </recommendedName>
</protein>
<evidence type="ECO:0000313" key="7">
    <source>
        <dbReference type="EMBL" id="SVA32524.1"/>
    </source>
</evidence>
<dbReference type="Gene3D" id="3.40.50.300">
    <property type="entry name" value="P-loop containing nucleotide triphosphate hydrolases"/>
    <property type="match status" value="1"/>
</dbReference>
<keyword evidence="3" id="KW-0547">Nucleotide-binding</keyword>
<dbReference type="SMART" id="SM00382">
    <property type="entry name" value="AAA"/>
    <property type="match status" value="1"/>
</dbReference>
<evidence type="ECO:0000256" key="1">
    <source>
        <dbReference type="ARBA" id="ARBA00005417"/>
    </source>
</evidence>
<dbReference type="CDD" id="cd03224">
    <property type="entry name" value="ABC_TM1139_LivF_branched"/>
    <property type="match status" value="1"/>
</dbReference>
<evidence type="ECO:0000256" key="4">
    <source>
        <dbReference type="ARBA" id="ARBA00022840"/>
    </source>
</evidence>
<comment type="similarity">
    <text evidence="1">Belongs to the ABC transporter superfamily.</text>
</comment>
<sequence>MALLEITDLEVFYGKARSINGVSLSVNEGQIVGIIGPNGAGKSTLLDTILGLTDRKGSIRFNNSDLGGLSTAQIVKLGIGYAPERRNLFPFMNVRENLLTGAYVARDQLQANLQRVFELFPRLEERQNQEAATQSGGEQQMLSLGRALMANPKLLLVDEPTIGLAPRVCKDIATVLQNLNQQAGVTIVITEQNVNFAMSLAEEVHLLETGRVRMTGTSDELRNEQYIKETYFGI</sequence>
<dbReference type="InterPro" id="IPR003593">
    <property type="entry name" value="AAA+_ATPase"/>
</dbReference>
<dbReference type="SUPFAM" id="SSF52540">
    <property type="entry name" value="P-loop containing nucleoside triphosphate hydrolases"/>
    <property type="match status" value="1"/>
</dbReference>
<reference evidence="7" key="1">
    <citation type="submission" date="2018-05" db="EMBL/GenBank/DDBJ databases">
        <authorList>
            <person name="Lanie J.A."/>
            <person name="Ng W.-L."/>
            <person name="Kazmierczak K.M."/>
            <person name="Andrzejewski T.M."/>
            <person name="Davidsen T.M."/>
            <person name="Wayne K.J."/>
            <person name="Tettelin H."/>
            <person name="Glass J.I."/>
            <person name="Rusch D."/>
            <person name="Podicherti R."/>
            <person name="Tsui H.-C.T."/>
            <person name="Winkler M.E."/>
        </authorList>
    </citation>
    <scope>NUCLEOTIDE SEQUENCE</scope>
</reference>
<keyword evidence="2" id="KW-0813">Transport</keyword>
<evidence type="ECO:0000256" key="2">
    <source>
        <dbReference type="ARBA" id="ARBA00022448"/>
    </source>
</evidence>
<dbReference type="InterPro" id="IPR003439">
    <property type="entry name" value="ABC_transporter-like_ATP-bd"/>
</dbReference>
<dbReference type="GO" id="GO:0005524">
    <property type="term" value="F:ATP binding"/>
    <property type="evidence" value="ECO:0007669"/>
    <property type="project" value="UniProtKB-KW"/>
</dbReference>
<evidence type="ECO:0000256" key="3">
    <source>
        <dbReference type="ARBA" id="ARBA00022741"/>
    </source>
</evidence>
<dbReference type="GO" id="GO:0015658">
    <property type="term" value="F:branched-chain amino acid transmembrane transporter activity"/>
    <property type="evidence" value="ECO:0007669"/>
    <property type="project" value="TreeGrafter"/>
</dbReference>
<dbReference type="AlphaFoldDB" id="A0A381UX45"/>
<organism evidence="7">
    <name type="scientific">marine metagenome</name>
    <dbReference type="NCBI Taxonomy" id="408172"/>
    <lineage>
        <taxon>unclassified sequences</taxon>
        <taxon>metagenomes</taxon>
        <taxon>ecological metagenomes</taxon>
    </lineage>
</organism>
<dbReference type="InterPro" id="IPR052156">
    <property type="entry name" value="BCAA_Transport_ATP-bd_LivF"/>
</dbReference>
<proteinExistence type="inferred from homology"/>
<evidence type="ECO:0000259" key="6">
    <source>
        <dbReference type="PROSITE" id="PS50893"/>
    </source>
</evidence>
<dbReference type="GO" id="GO:0015807">
    <property type="term" value="P:L-amino acid transport"/>
    <property type="evidence" value="ECO:0007669"/>
    <property type="project" value="TreeGrafter"/>
</dbReference>
<gene>
    <name evidence="7" type="ORF">METZ01_LOCUS85378</name>
</gene>
<accession>A0A381UX45</accession>
<dbReference type="Pfam" id="PF00005">
    <property type="entry name" value="ABC_tran"/>
    <property type="match status" value="1"/>
</dbReference>